<dbReference type="Proteomes" id="UP000887574">
    <property type="component" value="Unplaced"/>
</dbReference>
<dbReference type="SMART" id="SM00028">
    <property type="entry name" value="TPR"/>
    <property type="match status" value="3"/>
</dbReference>
<protein>
    <submittedName>
        <fullName evidence="2">Uncharacterized protein</fullName>
    </submittedName>
</protein>
<dbReference type="PANTHER" id="PTHR47643:SF2">
    <property type="entry name" value="TPR DOMAIN PROTEIN (AFU_ORTHOLOGUE AFUA_5G12710)"/>
    <property type="match status" value="1"/>
</dbReference>
<dbReference type="AlphaFoldDB" id="A0A915D4V8"/>
<dbReference type="InterPro" id="IPR011990">
    <property type="entry name" value="TPR-like_helical_dom_sf"/>
</dbReference>
<evidence type="ECO:0000313" key="1">
    <source>
        <dbReference type="Proteomes" id="UP000887574"/>
    </source>
</evidence>
<reference evidence="2" key="1">
    <citation type="submission" date="2022-11" db="UniProtKB">
        <authorList>
            <consortium name="WormBaseParasite"/>
        </authorList>
    </citation>
    <scope>IDENTIFICATION</scope>
</reference>
<dbReference type="InterPro" id="IPR019734">
    <property type="entry name" value="TPR_rpt"/>
</dbReference>
<proteinExistence type="predicted"/>
<evidence type="ECO:0000313" key="2">
    <source>
        <dbReference type="WBParaSite" id="jg15415"/>
    </source>
</evidence>
<dbReference type="PANTHER" id="PTHR47643">
    <property type="entry name" value="TPR DOMAIN PROTEIN (AFU_ORTHOLOGUE AFUA_5G12710)"/>
    <property type="match status" value="1"/>
</dbReference>
<dbReference type="InterPro" id="IPR053209">
    <property type="entry name" value="Gramillin-biosynth_MTr"/>
</dbReference>
<dbReference type="SUPFAM" id="SSF48452">
    <property type="entry name" value="TPR-like"/>
    <property type="match status" value="1"/>
</dbReference>
<name>A0A915D4V8_9BILA</name>
<organism evidence="1 2">
    <name type="scientific">Ditylenchus dipsaci</name>
    <dbReference type="NCBI Taxonomy" id="166011"/>
    <lineage>
        <taxon>Eukaryota</taxon>
        <taxon>Metazoa</taxon>
        <taxon>Ecdysozoa</taxon>
        <taxon>Nematoda</taxon>
        <taxon>Chromadorea</taxon>
        <taxon>Rhabditida</taxon>
        <taxon>Tylenchina</taxon>
        <taxon>Tylenchomorpha</taxon>
        <taxon>Sphaerularioidea</taxon>
        <taxon>Anguinidae</taxon>
        <taxon>Anguininae</taxon>
        <taxon>Ditylenchus</taxon>
    </lineage>
</organism>
<keyword evidence="1" id="KW-1185">Reference proteome</keyword>
<accession>A0A915D4V8</accession>
<dbReference type="WBParaSite" id="jg15415">
    <property type="protein sequence ID" value="jg15415"/>
    <property type="gene ID" value="jg15415"/>
</dbReference>
<sequence>MKVSVVHKGCYLLCRTITEAFVTVATCSLIEDLREDVERIFLYNFRCDLTDSKWLPEGTIMAIKEPFLEFATSDKGQVMLRVDSPSDIVFIDKNDENTLKNVGALKWFKKQCLTPNQLKLKGNECFGKKQFEDAIKWYRKGLLIKPDFEVLHLNLSAALLSLGQYYKAYEEASKALQLGADKAKSLLRLGRAAYGMKNWELAFKHFQDFNRHFPSSQDAVVDLTRVQTRLKESRSGIYDLNFLASEAIDKKVFFMDVADYTGPVVIDDIKGKGKGILATKDIEKGTLLMVSKAFSIYCGSEHPDIQLDAFNLISNMPASKTQALNIIKTMQTLLQNPDKAEDFYSLHSGDLSRDVRIPAGKRQ</sequence>
<dbReference type="Gene3D" id="1.25.40.10">
    <property type="entry name" value="Tetratricopeptide repeat domain"/>
    <property type="match status" value="1"/>
</dbReference>